<keyword evidence="2" id="KW-1185">Reference proteome</keyword>
<comment type="caution">
    <text evidence="1">The sequence shown here is derived from an EMBL/GenBank/DDBJ whole genome shotgun (WGS) entry which is preliminary data.</text>
</comment>
<gene>
    <name evidence="1" type="ORF">B0H16DRAFT_1481017</name>
</gene>
<accession>A0AAD7MBE6</accession>
<evidence type="ECO:0000313" key="1">
    <source>
        <dbReference type="EMBL" id="KAJ7709297.1"/>
    </source>
</evidence>
<reference evidence="1" key="1">
    <citation type="submission" date="2023-03" db="EMBL/GenBank/DDBJ databases">
        <title>Massive genome expansion in bonnet fungi (Mycena s.s.) driven by repeated elements and novel gene families across ecological guilds.</title>
        <authorList>
            <consortium name="Lawrence Berkeley National Laboratory"/>
            <person name="Harder C.B."/>
            <person name="Miyauchi S."/>
            <person name="Viragh M."/>
            <person name="Kuo A."/>
            <person name="Thoen E."/>
            <person name="Andreopoulos B."/>
            <person name="Lu D."/>
            <person name="Skrede I."/>
            <person name="Drula E."/>
            <person name="Henrissat B."/>
            <person name="Morin E."/>
            <person name="Kohler A."/>
            <person name="Barry K."/>
            <person name="LaButti K."/>
            <person name="Morin E."/>
            <person name="Salamov A."/>
            <person name="Lipzen A."/>
            <person name="Mereny Z."/>
            <person name="Hegedus B."/>
            <person name="Baldrian P."/>
            <person name="Stursova M."/>
            <person name="Weitz H."/>
            <person name="Taylor A."/>
            <person name="Grigoriev I.V."/>
            <person name="Nagy L.G."/>
            <person name="Martin F."/>
            <person name="Kauserud H."/>
        </authorList>
    </citation>
    <scope>NUCLEOTIDE SEQUENCE</scope>
    <source>
        <strain evidence="1">CBHHK182m</strain>
    </source>
</reference>
<evidence type="ECO:0000313" key="2">
    <source>
        <dbReference type="Proteomes" id="UP001215598"/>
    </source>
</evidence>
<name>A0AAD7MBE6_9AGAR</name>
<dbReference type="Proteomes" id="UP001215598">
    <property type="component" value="Unassembled WGS sequence"/>
</dbReference>
<proteinExistence type="predicted"/>
<sequence length="448" mass="50382">MEITQAASLALSRGYYNGPFTTRYIPPETVSTILEMFRQRDGCTLAEYYAARANILKTNHRRFIFNHPPFWQDILIDSRTSLDYLRFCLRQTAGHDFHLEVWFADAQAFTRTARYGGVERFIASAMQIVASVFHRCLTLRIHAASTHIVHCVVRCFSDFFPSKLNSIVTVYNIVDYLQYDPWVFNAVEFREPPTFELVCPPAQSILLTSGAISYPSIAYTSSSKSGVVVTCPEDFLPSIWEYTGLIASAPSATHVELNDIACAALPSPLIIPPPLAHVRSLTITFNGNMDMAETVARLVFVALDRVTFTIQSKADMECMGVCTTILASVLEVAIVGSCRHAQGFQHLFRLMHHVQILDFSRANTALWNEFRIASSAFVRESTNFLACPQLAHIFAPDVSLRQVKRLLKVRARTNYRKLVSVVMPASRSPFSDRLLEWFGNSSVEVSVI</sequence>
<protein>
    <submittedName>
        <fullName evidence="1">Uncharacterized protein</fullName>
    </submittedName>
</protein>
<organism evidence="1 2">
    <name type="scientific">Mycena metata</name>
    <dbReference type="NCBI Taxonomy" id="1033252"/>
    <lineage>
        <taxon>Eukaryota</taxon>
        <taxon>Fungi</taxon>
        <taxon>Dikarya</taxon>
        <taxon>Basidiomycota</taxon>
        <taxon>Agaricomycotina</taxon>
        <taxon>Agaricomycetes</taxon>
        <taxon>Agaricomycetidae</taxon>
        <taxon>Agaricales</taxon>
        <taxon>Marasmiineae</taxon>
        <taxon>Mycenaceae</taxon>
        <taxon>Mycena</taxon>
    </lineage>
</organism>
<dbReference type="AlphaFoldDB" id="A0AAD7MBE6"/>
<dbReference type="EMBL" id="JARKIB010000422">
    <property type="protein sequence ID" value="KAJ7709297.1"/>
    <property type="molecule type" value="Genomic_DNA"/>
</dbReference>